<accession>A0AAT9HXI6</accession>
<evidence type="ECO:0000313" key="2">
    <source>
        <dbReference type="EMBL" id="BFO22312.1"/>
    </source>
</evidence>
<feature type="region of interest" description="Disordered" evidence="1">
    <location>
        <begin position="1"/>
        <end position="21"/>
    </location>
</feature>
<organism evidence="2">
    <name type="scientific">Streptomyces haneummycinicus</name>
    <dbReference type="NCBI Taxonomy" id="3074435"/>
    <lineage>
        <taxon>Bacteria</taxon>
        <taxon>Bacillati</taxon>
        <taxon>Actinomycetota</taxon>
        <taxon>Actinomycetes</taxon>
        <taxon>Kitasatosporales</taxon>
        <taxon>Streptomycetaceae</taxon>
        <taxon>Streptomyces</taxon>
    </lineage>
</organism>
<reference evidence="2" key="2">
    <citation type="submission" date="2024-07" db="EMBL/GenBank/DDBJ databases">
        <title>Streptomyces haneummycinica sp. nov., a new antibiotic-producing actinobacterium isolated from marine sediment.</title>
        <authorList>
            <person name="Uemura M."/>
            <person name="Hamada M."/>
            <person name="Hirano S."/>
            <person name="Kobayashi K."/>
            <person name="Ohshiro T."/>
            <person name="Kobayashi T."/>
            <person name="Terahara T."/>
        </authorList>
    </citation>
    <scope>NUCLEOTIDE SEQUENCE</scope>
    <source>
        <strain evidence="2">KM77-8</strain>
    </source>
</reference>
<sequence length="93" mass="10205">MFAMPRTLTAPGNAEDPVVVRRRGPVREWPYAAVVLVELPEPDEPDEPAELDEPAEPAEEPAPESEEEGVDDEVLDGFGAGELLDEEPRLSLR</sequence>
<proteinExistence type="predicted"/>
<name>A0AAT9HXI6_9ACTN</name>
<evidence type="ECO:0000256" key="1">
    <source>
        <dbReference type="SAM" id="MobiDB-lite"/>
    </source>
</evidence>
<gene>
    <name evidence="2" type="ORF">SHKM778_87000</name>
</gene>
<feature type="region of interest" description="Disordered" evidence="1">
    <location>
        <begin position="39"/>
        <end position="93"/>
    </location>
</feature>
<dbReference type="EMBL" id="AP035768">
    <property type="protein sequence ID" value="BFO22312.1"/>
    <property type="molecule type" value="Genomic_DNA"/>
</dbReference>
<reference evidence="2" key="1">
    <citation type="submission" date="2024-06" db="EMBL/GenBank/DDBJ databases">
        <authorList>
            <consortium name="consrtm"/>
            <person name="Uemura M."/>
            <person name="Terahara T."/>
        </authorList>
    </citation>
    <scope>NUCLEOTIDE SEQUENCE</scope>
    <source>
        <strain evidence="2">KM77-8</strain>
    </source>
</reference>
<feature type="compositionally biased region" description="Acidic residues" evidence="1">
    <location>
        <begin position="40"/>
        <end position="75"/>
    </location>
</feature>
<protein>
    <submittedName>
        <fullName evidence="2">Uncharacterized protein</fullName>
    </submittedName>
</protein>
<dbReference type="AlphaFoldDB" id="A0AAT9HXI6"/>